<dbReference type="RefSeq" id="WP_344989444.1">
    <property type="nucleotide sequence ID" value="NZ_BAABFR010000001.1"/>
</dbReference>
<keyword evidence="3" id="KW-1185">Reference proteome</keyword>
<evidence type="ECO:0008006" key="4">
    <source>
        <dbReference type="Google" id="ProtNLM"/>
    </source>
</evidence>
<evidence type="ECO:0000313" key="3">
    <source>
        <dbReference type="Proteomes" id="UP001500635"/>
    </source>
</evidence>
<reference evidence="3" key="1">
    <citation type="journal article" date="2019" name="Int. J. Syst. Evol. Microbiol.">
        <title>The Global Catalogue of Microorganisms (GCM) 10K type strain sequencing project: providing services to taxonomists for standard genome sequencing and annotation.</title>
        <authorList>
            <consortium name="The Broad Institute Genomics Platform"/>
            <consortium name="The Broad Institute Genome Sequencing Center for Infectious Disease"/>
            <person name="Wu L."/>
            <person name="Ma J."/>
        </authorList>
    </citation>
    <scope>NUCLEOTIDE SEQUENCE [LARGE SCALE GENOMIC DNA]</scope>
    <source>
        <strain evidence="3">JCM 17688</strain>
    </source>
</reference>
<keyword evidence="1" id="KW-0812">Transmembrane</keyword>
<protein>
    <recommendedName>
        <fullName evidence="4">MYXO-CTERM domain-containing protein</fullName>
    </recommendedName>
</protein>
<feature type="transmembrane region" description="Helical" evidence="1">
    <location>
        <begin position="30"/>
        <end position="49"/>
    </location>
</feature>
<feature type="transmembrane region" description="Helical" evidence="1">
    <location>
        <begin position="55"/>
        <end position="73"/>
    </location>
</feature>
<proteinExistence type="predicted"/>
<organism evidence="2 3">
    <name type="scientific">Tsukamurella soli</name>
    <dbReference type="NCBI Taxonomy" id="644556"/>
    <lineage>
        <taxon>Bacteria</taxon>
        <taxon>Bacillati</taxon>
        <taxon>Actinomycetota</taxon>
        <taxon>Actinomycetes</taxon>
        <taxon>Mycobacteriales</taxon>
        <taxon>Tsukamurellaceae</taxon>
        <taxon>Tsukamurella</taxon>
    </lineage>
</organism>
<dbReference type="EMBL" id="BAABFR010000001">
    <property type="protein sequence ID" value="GAA4382952.1"/>
    <property type="molecule type" value="Genomic_DNA"/>
</dbReference>
<name>A0ABP8J0W2_9ACTN</name>
<keyword evidence="1" id="KW-0472">Membrane</keyword>
<evidence type="ECO:0000313" key="2">
    <source>
        <dbReference type="EMBL" id="GAA4382952.1"/>
    </source>
</evidence>
<sequence length="80" mass="8402">MTALPTSTSPARRISDSVDVFGVRWPRYKVEALVVGVVALIVILTLTALAGVTSAAPAVLGATGVTVVAWWALRAARTRR</sequence>
<comment type="caution">
    <text evidence="2">The sequence shown here is derived from an EMBL/GenBank/DDBJ whole genome shotgun (WGS) entry which is preliminary data.</text>
</comment>
<keyword evidence="1" id="KW-1133">Transmembrane helix</keyword>
<accession>A0ABP8J0W2</accession>
<dbReference type="Proteomes" id="UP001500635">
    <property type="component" value="Unassembled WGS sequence"/>
</dbReference>
<evidence type="ECO:0000256" key="1">
    <source>
        <dbReference type="SAM" id="Phobius"/>
    </source>
</evidence>
<gene>
    <name evidence="2" type="ORF">GCM10023147_01420</name>
</gene>